<dbReference type="RefSeq" id="XP_019037748.1">
    <property type="nucleotide sequence ID" value="XM_019183782.1"/>
</dbReference>
<proteinExistence type="predicted"/>
<evidence type="ECO:0000313" key="1">
    <source>
        <dbReference type="EMBL" id="ODQ58541.1"/>
    </source>
</evidence>
<dbReference type="AlphaFoldDB" id="A0A1E3NZ72"/>
<gene>
    <name evidence="1" type="ORF">WICANDRAFT_64676</name>
</gene>
<dbReference type="GeneID" id="30201028"/>
<protein>
    <submittedName>
        <fullName evidence="1">Uncharacterized protein</fullName>
    </submittedName>
</protein>
<evidence type="ECO:0000313" key="2">
    <source>
        <dbReference type="Proteomes" id="UP000094112"/>
    </source>
</evidence>
<sequence length="86" mass="9734">MSQNNNSSVQPLHPILDSKENVTKARVHELAVQQKLKYVSPSDKKENLSPTSKKLMDHKLKHLYKNPVKKLSGLRLEAAVSSDEEE</sequence>
<keyword evidence="2" id="KW-1185">Reference proteome</keyword>
<accession>A0A1E3NZ72</accession>
<reference evidence="1 2" key="1">
    <citation type="journal article" date="2016" name="Proc. Natl. Acad. Sci. U.S.A.">
        <title>Comparative genomics of biotechnologically important yeasts.</title>
        <authorList>
            <person name="Riley R."/>
            <person name="Haridas S."/>
            <person name="Wolfe K.H."/>
            <person name="Lopes M.R."/>
            <person name="Hittinger C.T."/>
            <person name="Goeker M."/>
            <person name="Salamov A.A."/>
            <person name="Wisecaver J.H."/>
            <person name="Long T.M."/>
            <person name="Calvey C.H."/>
            <person name="Aerts A.L."/>
            <person name="Barry K.W."/>
            <person name="Choi C."/>
            <person name="Clum A."/>
            <person name="Coughlan A.Y."/>
            <person name="Deshpande S."/>
            <person name="Douglass A.P."/>
            <person name="Hanson S.J."/>
            <person name="Klenk H.-P."/>
            <person name="LaButti K.M."/>
            <person name="Lapidus A."/>
            <person name="Lindquist E.A."/>
            <person name="Lipzen A.M."/>
            <person name="Meier-Kolthoff J.P."/>
            <person name="Ohm R.A."/>
            <person name="Otillar R.P."/>
            <person name="Pangilinan J.L."/>
            <person name="Peng Y."/>
            <person name="Rokas A."/>
            <person name="Rosa C.A."/>
            <person name="Scheuner C."/>
            <person name="Sibirny A.A."/>
            <person name="Slot J.C."/>
            <person name="Stielow J.B."/>
            <person name="Sun H."/>
            <person name="Kurtzman C.P."/>
            <person name="Blackwell M."/>
            <person name="Grigoriev I.V."/>
            <person name="Jeffries T.W."/>
        </authorList>
    </citation>
    <scope>NUCLEOTIDE SEQUENCE [LARGE SCALE GENOMIC DNA]</scope>
    <source>
        <strain evidence="2">ATCC 58044 / CBS 1984 / NCYC 433 / NRRL Y-366-8</strain>
    </source>
</reference>
<dbReference type="EMBL" id="KV454212">
    <property type="protein sequence ID" value="ODQ58541.1"/>
    <property type="molecule type" value="Genomic_DNA"/>
</dbReference>
<dbReference type="OrthoDB" id="10354108at2759"/>
<name>A0A1E3NZ72_WICAA</name>
<dbReference type="Proteomes" id="UP000094112">
    <property type="component" value="Unassembled WGS sequence"/>
</dbReference>
<organism evidence="1 2">
    <name type="scientific">Wickerhamomyces anomalus (strain ATCC 58044 / CBS 1984 / NCYC 433 / NRRL Y-366-8)</name>
    <name type="common">Yeast</name>
    <name type="synonym">Hansenula anomala</name>
    <dbReference type="NCBI Taxonomy" id="683960"/>
    <lineage>
        <taxon>Eukaryota</taxon>
        <taxon>Fungi</taxon>
        <taxon>Dikarya</taxon>
        <taxon>Ascomycota</taxon>
        <taxon>Saccharomycotina</taxon>
        <taxon>Saccharomycetes</taxon>
        <taxon>Phaffomycetales</taxon>
        <taxon>Wickerhamomycetaceae</taxon>
        <taxon>Wickerhamomyces</taxon>
    </lineage>
</organism>